<dbReference type="PROSITE" id="PS51194">
    <property type="entry name" value="HELICASE_CTER"/>
    <property type="match status" value="1"/>
</dbReference>
<dbReference type="CDD" id="cd18793">
    <property type="entry name" value="SF2_C_SNF"/>
    <property type="match status" value="1"/>
</dbReference>
<proteinExistence type="inferred from homology"/>
<dbReference type="SUPFAM" id="SSF57850">
    <property type="entry name" value="RING/U-box"/>
    <property type="match status" value="1"/>
</dbReference>
<dbReference type="Pfam" id="PF00271">
    <property type="entry name" value="Helicase_C"/>
    <property type="match status" value="1"/>
</dbReference>
<dbReference type="PANTHER" id="PTHR45626">
    <property type="entry name" value="TRANSCRIPTION TERMINATION FACTOR 2-RELATED"/>
    <property type="match status" value="1"/>
</dbReference>
<dbReference type="CDD" id="cd18008">
    <property type="entry name" value="DEXDc_SHPRH-like"/>
    <property type="match status" value="1"/>
</dbReference>
<evidence type="ECO:0000256" key="3">
    <source>
        <dbReference type="ARBA" id="ARBA00022801"/>
    </source>
</evidence>
<keyword evidence="6" id="KW-0862">Zinc</keyword>
<evidence type="ECO:0000256" key="2">
    <source>
        <dbReference type="ARBA" id="ARBA00022741"/>
    </source>
</evidence>
<feature type="compositionally biased region" description="Acidic residues" evidence="7">
    <location>
        <begin position="948"/>
        <end position="963"/>
    </location>
</feature>
<protein>
    <submittedName>
        <fullName evidence="11">SNF2 family domain-containing protein</fullName>
    </submittedName>
</protein>
<dbReference type="SMART" id="SM00184">
    <property type="entry name" value="RING"/>
    <property type="match status" value="1"/>
</dbReference>
<dbReference type="InterPro" id="IPR050628">
    <property type="entry name" value="SNF2_RAD54_helicase_TF"/>
</dbReference>
<evidence type="ECO:0000259" key="8">
    <source>
        <dbReference type="PROSITE" id="PS50089"/>
    </source>
</evidence>
<dbReference type="InterPro" id="IPR027417">
    <property type="entry name" value="P-loop_NTPase"/>
</dbReference>
<feature type="compositionally biased region" description="Low complexity" evidence="7">
    <location>
        <begin position="218"/>
        <end position="234"/>
    </location>
</feature>
<evidence type="ECO:0000259" key="9">
    <source>
        <dbReference type="PROSITE" id="PS51192"/>
    </source>
</evidence>
<sequence length="1224" mass="134649">MNAHSGMASGPEATMSVEELEQEIAFQTVLLHSIDDSVENRAEAERNIMADLRKFRRQLQARKATAPATASPYKVSSMMSRDPFATSFHTSSADPFTRVSMSHSTPYSAASKSSNASGVSLPSRKRSHSNLLGGDLASAGGSKSRRTSPTGYTTGPATPSTNSGYVSPLLDDGWLDLTADDDFNSYDFAFLERQREEEARMKREREDAAMALNLSQENRASNTPSNASSSSGLSAFDRISGIRPQASRPAAGPSGTNSISKNQGFAAYASQHRAGFNGHVKAESSANHGNGARPGAASQQMPGSYRDDSSDSEIELIDPSSWNDNGRHRGSSSFSSPSGPPSSALHMGLYGSKPMPSWLSARMNQPELGQLAAGSAYSSSQNAMLPPSNPSAYSNPYAYPAGSAYSNTNMYTAPPVDPLADILNRHNNQYSGELQDYFGGEYHDQLDYIMNDPRKTQQEIKELLENIKPDAGLKAEDREGTPDGLKYPLYEHQKIALTWLKAMEEGTNKGGILADDMGLGKTISSLALILSRPSTDKTRKTTLIVGPVALVRQWVREIQTKVNGSHKLSVHMMHGQAKKMSWDDLREFDIVLTTYGTLAAEFGRWEKYLHKLKLDGGQEVDVAASRKQFPLLGPKSTWYRVLLDEAQMIKNKNTKNAKAACQLKSLTRFCLTGTPMMNGVVELYSLIHFLRIRPYNEWTRFQQAFGVLTKASRGRHDMDNAMQKLQAVLKAILLRRTKTSLIDGKPIINLPPKIEEVQHVVFSDDEQNFYNALESKTKVQFNKYMKAGTVTKNYANILVLLLRLRQCCCHPHLIQDFEEAPLAGESSADTLIALAKSLAPEVVARLKGIEAFECPVCYDAVANPTIIIPCGHDTCSECMAKISDTAGQQNMANGEEGGPVTKCPTCRGRVEMNRVIDWSTFKKVHLPQPAIEGDEAAGNENSNSGSDSDSDTDSESESDEDEAGNLRGFIVNDDVEDEDEDLDDDETEDVKEPKPKKQKKKRSYKSKGKGKGKDKSTKHKSMAMLKKEASTSAAGRKKYMKALAKTWQPSAKVEKCVELLRKFQAENQKTIIFSQFVSLLDLLSVPIAREGWKCERYDGSMNPNARNQACIDFTDKPDCKIMLISLKAGNAGLNLVAASRVIILDPFWNPYIEMQAVDRAYRIGQQRSVEVHRILVENTVEDRIIELCDQKKKMVNAALDEGAQSSLGRLDTRQLAFLFGVGGG</sequence>
<evidence type="ECO:0000256" key="6">
    <source>
        <dbReference type="PROSITE-ProRule" id="PRU00175"/>
    </source>
</evidence>
<dbReference type="Gene3D" id="3.40.50.300">
    <property type="entry name" value="P-loop containing nucleotide triphosphate hydrolases"/>
    <property type="match status" value="2"/>
</dbReference>
<dbReference type="InterPro" id="IPR001841">
    <property type="entry name" value="Znf_RING"/>
</dbReference>
<dbReference type="SMART" id="SM00490">
    <property type="entry name" value="HELICc"/>
    <property type="match status" value="1"/>
</dbReference>
<evidence type="ECO:0000256" key="7">
    <source>
        <dbReference type="SAM" id="MobiDB-lite"/>
    </source>
</evidence>
<dbReference type="PROSITE" id="PS50089">
    <property type="entry name" value="ZF_RING_2"/>
    <property type="match status" value="1"/>
</dbReference>
<feature type="domain" description="RING-type" evidence="8">
    <location>
        <begin position="854"/>
        <end position="907"/>
    </location>
</feature>
<dbReference type="SMART" id="SM00487">
    <property type="entry name" value="DEXDc"/>
    <property type="match status" value="1"/>
</dbReference>
<evidence type="ECO:0000259" key="10">
    <source>
        <dbReference type="PROSITE" id="PS51194"/>
    </source>
</evidence>
<feature type="region of interest" description="Disordered" evidence="7">
    <location>
        <begin position="281"/>
        <end position="347"/>
    </location>
</feature>
<feature type="region of interest" description="Disordered" evidence="7">
    <location>
        <begin position="214"/>
        <end position="234"/>
    </location>
</feature>
<dbReference type="InterPro" id="IPR013083">
    <property type="entry name" value="Znf_RING/FYVE/PHD"/>
</dbReference>
<dbReference type="PANTHER" id="PTHR45626:SF16">
    <property type="entry name" value="ATP-DEPENDENT HELICASE ULS1"/>
    <property type="match status" value="1"/>
</dbReference>
<feature type="compositionally biased region" description="Acidic residues" evidence="7">
    <location>
        <begin position="973"/>
        <end position="989"/>
    </location>
</feature>
<accession>A0ABR4P1K2</accession>
<keyword evidence="3" id="KW-0378">Hydrolase</keyword>
<feature type="compositionally biased region" description="Polar residues" evidence="7">
    <location>
        <begin position="147"/>
        <end position="165"/>
    </location>
</feature>
<reference evidence="11 12" key="1">
    <citation type="submission" date="2024-06" db="EMBL/GenBank/DDBJ databases">
        <title>Complete genome of Phlyctema vagabunda strain 19-DSS-EL-015.</title>
        <authorList>
            <person name="Fiorenzani C."/>
        </authorList>
    </citation>
    <scope>NUCLEOTIDE SEQUENCE [LARGE SCALE GENOMIC DNA]</scope>
    <source>
        <strain evidence="11 12">19-DSS-EL-015</strain>
    </source>
</reference>
<gene>
    <name evidence="11" type="ORF">PVAG01_11170</name>
</gene>
<dbReference type="InterPro" id="IPR001650">
    <property type="entry name" value="Helicase_C-like"/>
</dbReference>
<keyword evidence="12" id="KW-1185">Reference proteome</keyword>
<dbReference type="Proteomes" id="UP001629113">
    <property type="component" value="Unassembled WGS sequence"/>
</dbReference>
<dbReference type="SUPFAM" id="SSF52540">
    <property type="entry name" value="P-loop containing nucleoside triphosphate hydrolases"/>
    <property type="match status" value="2"/>
</dbReference>
<keyword evidence="6" id="KW-0863">Zinc-finger</keyword>
<dbReference type="Gene3D" id="3.30.40.10">
    <property type="entry name" value="Zinc/RING finger domain, C3HC4 (zinc finger)"/>
    <property type="match status" value="1"/>
</dbReference>
<feature type="region of interest" description="Disordered" evidence="7">
    <location>
        <begin position="100"/>
        <end position="165"/>
    </location>
</feature>
<comment type="caution">
    <text evidence="11">The sequence shown here is derived from an EMBL/GenBank/DDBJ whole genome shotgun (WGS) entry which is preliminary data.</text>
</comment>
<evidence type="ECO:0000313" key="12">
    <source>
        <dbReference type="Proteomes" id="UP001629113"/>
    </source>
</evidence>
<feature type="compositionally biased region" description="Polar residues" evidence="7">
    <location>
        <begin position="100"/>
        <end position="120"/>
    </location>
</feature>
<feature type="compositionally biased region" description="Low complexity" evidence="7">
    <location>
        <begin position="938"/>
        <end position="947"/>
    </location>
</feature>
<name>A0ABR4P1K2_9HELO</name>
<comment type="similarity">
    <text evidence="1">Belongs to the SNF2/RAD54 helicase family.</text>
</comment>
<dbReference type="EMBL" id="JBFCZG010000011">
    <property type="protein sequence ID" value="KAL3417170.1"/>
    <property type="molecule type" value="Genomic_DNA"/>
</dbReference>
<feature type="compositionally biased region" description="Low complexity" evidence="7">
    <location>
        <begin position="129"/>
        <end position="142"/>
    </location>
</feature>
<keyword evidence="5" id="KW-0067">ATP-binding</keyword>
<dbReference type="InterPro" id="IPR038718">
    <property type="entry name" value="SNF2-like_sf"/>
</dbReference>
<feature type="domain" description="Helicase C-terminal" evidence="10">
    <location>
        <begin position="1055"/>
        <end position="1211"/>
    </location>
</feature>
<dbReference type="Gene3D" id="3.40.50.10810">
    <property type="entry name" value="Tandem AAA-ATPase domain"/>
    <property type="match status" value="1"/>
</dbReference>
<keyword evidence="2" id="KW-0547">Nucleotide-binding</keyword>
<feature type="domain" description="Helicase ATP-binding" evidence="9">
    <location>
        <begin position="502"/>
        <end position="693"/>
    </location>
</feature>
<dbReference type="InterPro" id="IPR014001">
    <property type="entry name" value="Helicase_ATP-bd"/>
</dbReference>
<keyword evidence="4" id="KW-0347">Helicase</keyword>
<dbReference type="PROSITE" id="PS51192">
    <property type="entry name" value="HELICASE_ATP_BIND_1"/>
    <property type="match status" value="1"/>
</dbReference>
<organism evidence="11 12">
    <name type="scientific">Phlyctema vagabunda</name>
    <dbReference type="NCBI Taxonomy" id="108571"/>
    <lineage>
        <taxon>Eukaryota</taxon>
        <taxon>Fungi</taxon>
        <taxon>Dikarya</taxon>
        <taxon>Ascomycota</taxon>
        <taxon>Pezizomycotina</taxon>
        <taxon>Leotiomycetes</taxon>
        <taxon>Helotiales</taxon>
        <taxon>Dermateaceae</taxon>
        <taxon>Phlyctema</taxon>
    </lineage>
</organism>
<evidence type="ECO:0000313" key="11">
    <source>
        <dbReference type="EMBL" id="KAL3417170.1"/>
    </source>
</evidence>
<dbReference type="InterPro" id="IPR000330">
    <property type="entry name" value="SNF2_N"/>
</dbReference>
<evidence type="ECO:0000256" key="4">
    <source>
        <dbReference type="ARBA" id="ARBA00022806"/>
    </source>
</evidence>
<feature type="compositionally biased region" description="Basic residues" evidence="7">
    <location>
        <begin position="996"/>
        <end position="1021"/>
    </location>
</feature>
<evidence type="ECO:0000256" key="5">
    <source>
        <dbReference type="ARBA" id="ARBA00022840"/>
    </source>
</evidence>
<feature type="compositionally biased region" description="Low complexity" evidence="7">
    <location>
        <begin position="331"/>
        <end position="343"/>
    </location>
</feature>
<dbReference type="Pfam" id="PF13923">
    <property type="entry name" value="zf-C3HC4_2"/>
    <property type="match status" value="1"/>
</dbReference>
<keyword evidence="6" id="KW-0479">Metal-binding</keyword>
<dbReference type="InterPro" id="IPR049730">
    <property type="entry name" value="SNF2/RAD54-like_C"/>
</dbReference>
<dbReference type="Pfam" id="PF00176">
    <property type="entry name" value="SNF2-rel_dom"/>
    <property type="match status" value="1"/>
</dbReference>
<feature type="region of interest" description="Disordered" evidence="7">
    <location>
        <begin position="926"/>
        <end position="1032"/>
    </location>
</feature>
<evidence type="ECO:0000256" key="1">
    <source>
        <dbReference type="ARBA" id="ARBA00007025"/>
    </source>
</evidence>